<evidence type="ECO:0000256" key="2">
    <source>
        <dbReference type="SAM" id="Phobius"/>
    </source>
</evidence>
<organism evidence="3 4">
    <name type="scientific">Blattamonas nauphoetae</name>
    <dbReference type="NCBI Taxonomy" id="2049346"/>
    <lineage>
        <taxon>Eukaryota</taxon>
        <taxon>Metamonada</taxon>
        <taxon>Preaxostyla</taxon>
        <taxon>Oxymonadida</taxon>
        <taxon>Blattamonas</taxon>
    </lineage>
</organism>
<feature type="compositionally biased region" description="Polar residues" evidence="1">
    <location>
        <begin position="823"/>
        <end position="834"/>
    </location>
</feature>
<evidence type="ECO:0000256" key="1">
    <source>
        <dbReference type="SAM" id="MobiDB-lite"/>
    </source>
</evidence>
<keyword evidence="2" id="KW-1133">Transmembrane helix</keyword>
<feature type="transmembrane region" description="Helical" evidence="2">
    <location>
        <begin position="579"/>
        <end position="599"/>
    </location>
</feature>
<evidence type="ECO:0000313" key="3">
    <source>
        <dbReference type="EMBL" id="KAK2941625.1"/>
    </source>
</evidence>
<dbReference type="EMBL" id="JARBJD010000481">
    <property type="protein sequence ID" value="KAK2941625.1"/>
    <property type="molecule type" value="Genomic_DNA"/>
</dbReference>
<reference evidence="3 4" key="1">
    <citation type="journal article" date="2022" name="bioRxiv">
        <title>Genomics of Preaxostyla Flagellates Illuminates Evolutionary Transitions and the Path Towards Mitochondrial Loss.</title>
        <authorList>
            <person name="Novak L.V.F."/>
            <person name="Treitli S.C."/>
            <person name="Pyrih J."/>
            <person name="Halakuc P."/>
            <person name="Pipaliya S.V."/>
            <person name="Vacek V."/>
            <person name="Brzon O."/>
            <person name="Soukal P."/>
            <person name="Eme L."/>
            <person name="Dacks J.B."/>
            <person name="Karnkowska A."/>
            <person name="Elias M."/>
            <person name="Hampl V."/>
        </authorList>
    </citation>
    <scope>NUCLEOTIDE SEQUENCE [LARGE SCALE GENOMIC DNA]</scope>
    <source>
        <strain evidence="3">NAU3</strain>
        <tissue evidence="3">Gut</tissue>
    </source>
</reference>
<feature type="region of interest" description="Disordered" evidence="1">
    <location>
        <begin position="409"/>
        <end position="429"/>
    </location>
</feature>
<keyword evidence="4" id="KW-1185">Reference proteome</keyword>
<evidence type="ECO:0008006" key="5">
    <source>
        <dbReference type="Google" id="ProtNLM"/>
    </source>
</evidence>
<feature type="region of interest" description="Disordered" evidence="1">
    <location>
        <begin position="803"/>
        <end position="853"/>
    </location>
</feature>
<dbReference type="Proteomes" id="UP001281761">
    <property type="component" value="Unassembled WGS sequence"/>
</dbReference>
<feature type="transmembrane region" description="Helical" evidence="2">
    <location>
        <begin position="537"/>
        <end position="558"/>
    </location>
</feature>
<feature type="transmembrane region" description="Helical" evidence="2">
    <location>
        <begin position="147"/>
        <end position="168"/>
    </location>
</feature>
<name>A0ABQ9WQ70_9EUKA</name>
<sequence length="853" mass="93987">MFSLLILNILHAEKVILPESVPTFLSFSSVLGSSFSFVFNLIPRIKQTHSFTNETSDEYEVNSFTDIAVNFLIHNDAGSKAVLGGVGAYVLTILPILIVVGLLFLWDMVFAIYWCVRQCASGDSERPSRCITCRSPEQKCARIGCRICYLISAVVAITGLAFIMVASLNMHKELEEVFDQVNIVLTYFDDAIKSFQGLLDVGEDALVLTAGISDLIQKEGAMETLNTQLNSLHSLSIRARNYYDFLSGAADMGVTATIVTELTNSVSTFENSFNRSVSELEVVCNKSRDVIGTLSSNTNQFVSSLQAIRRLTNSISTQISEVEQSYTILHHQVFGANNKQLPPGHFSSIETWLNDVNDVALDPDDPTDASTLQDALQEMRIYQKLFDNYEAALNLLTSRDGTNCDILSRRAWTPPETPETPSAASRTRNQASVLGDIQQALNDLKAAWDAHTTTFQTISALPPPASQADPSTDGTSEVWTELEAVVNGSASLDSATMHDDELFHSTAHTLARASRYMNGVDEFVGDFKKMYETAGNMAWGLVVAFAGVFVLLLVLSSMCMIPCCSKDSVFCCSLCFQHIFSFIFGVLTVAFTLLSLILMDIHNDVYKAADLAPIYPVLDYLVRIPLSVDITDTMYHEMRRDICGITSRSRNDLSTLTEHEFLPFVCLDGQALGDYFLRRKSDADVNPVSTSFFDRMQRGFDEIVEGAADPTNYLPSGVTFGASINNTISEKASVARSSFSTFREDVLEELLSFDAVNPLLYNFLNIIFSDLAFDASLFWFGGFLALVAMTVAKPVMMCGRTGWVTPRRRGKKSGKAASRKKNIAQQKGMVNQRNGGKKGGVRKTGNPKRVSPI</sequence>
<accession>A0ABQ9WQ70</accession>
<comment type="caution">
    <text evidence="3">The sequence shown here is derived from an EMBL/GenBank/DDBJ whole genome shotgun (WGS) entry which is preliminary data.</text>
</comment>
<protein>
    <recommendedName>
        <fullName evidence="5">Prominin-1-A</fullName>
    </recommendedName>
</protein>
<evidence type="ECO:0000313" key="4">
    <source>
        <dbReference type="Proteomes" id="UP001281761"/>
    </source>
</evidence>
<keyword evidence="2" id="KW-0472">Membrane</keyword>
<feature type="compositionally biased region" description="Basic residues" evidence="1">
    <location>
        <begin position="806"/>
        <end position="822"/>
    </location>
</feature>
<keyword evidence="2" id="KW-0812">Transmembrane</keyword>
<feature type="transmembrane region" description="Helical" evidence="2">
    <location>
        <begin position="777"/>
        <end position="799"/>
    </location>
</feature>
<gene>
    <name evidence="3" type="ORF">BLNAU_23461</name>
</gene>
<feature type="transmembrane region" description="Helical" evidence="2">
    <location>
        <begin position="88"/>
        <end position="116"/>
    </location>
</feature>
<proteinExistence type="predicted"/>